<feature type="repeat" description="ANK" evidence="3">
    <location>
        <begin position="79"/>
        <end position="115"/>
    </location>
</feature>
<accession>A0A197KE86</accession>
<keyword evidence="1" id="KW-0677">Repeat</keyword>
<dbReference type="SMART" id="SM00248">
    <property type="entry name" value="ANK"/>
    <property type="match status" value="3"/>
</dbReference>
<name>A0A197KE86_9FUNG</name>
<dbReference type="SUPFAM" id="SSF48403">
    <property type="entry name" value="Ankyrin repeat"/>
    <property type="match status" value="1"/>
</dbReference>
<evidence type="ECO:0000256" key="2">
    <source>
        <dbReference type="ARBA" id="ARBA00023043"/>
    </source>
</evidence>
<evidence type="ECO:0000256" key="3">
    <source>
        <dbReference type="PROSITE-ProRule" id="PRU00023"/>
    </source>
</evidence>
<dbReference type="PANTHER" id="PTHR24201">
    <property type="entry name" value="ANK_REP_REGION DOMAIN-CONTAINING PROTEIN"/>
    <property type="match status" value="1"/>
</dbReference>
<feature type="repeat" description="ANK" evidence="3">
    <location>
        <begin position="44"/>
        <end position="77"/>
    </location>
</feature>
<evidence type="ECO:0000256" key="1">
    <source>
        <dbReference type="ARBA" id="ARBA00022737"/>
    </source>
</evidence>
<gene>
    <name evidence="5" type="ORF">K457DRAFT_132023</name>
</gene>
<evidence type="ECO:0000313" key="6">
    <source>
        <dbReference type="Proteomes" id="UP000078512"/>
    </source>
</evidence>
<proteinExistence type="predicted"/>
<keyword evidence="2 3" id="KW-0040">ANK repeat</keyword>
<dbReference type="OrthoDB" id="9995210at2759"/>
<dbReference type="PROSITE" id="PS50297">
    <property type="entry name" value="ANK_REP_REGION"/>
    <property type="match status" value="1"/>
</dbReference>
<dbReference type="Proteomes" id="UP000078512">
    <property type="component" value="Unassembled WGS sequence"/>
</dbReference>
<protein>
    <submittedName>
        <fullName evidence="5">Ankyrin</fullName>
    </submittedName>
</protein>
<reference evidence="5 6" key="1">
    <citation type="submission" date="2016-05" db="EMBL/GenBank/DDBJ databases">
        <title>Genome sequencing reveals origins of a unique bacterial endosymbiosis in the earliest lineages of terrestrial Fungi.</title>
        <authorList>
            <consortium name="DOE Joint Genome Institute"/>
            <person name="Uehling J."/>
            <person name="Gryganskyi A."/>
            <person name="Hameed K."/>
            <person name="Tschaplinski T."/>
            <person name="Misztal P."/>
            <person name="Wu S."/>
            <person name="Desiro A."/>
            <person name="Vande Pol N."/>
            <person name="Du Z.-Y."/>
            <person name="Zienkiewicz A."/>
            <person name="Zienkiewicz K."/>
            <person name="Morin E."/>
            <person name="Tisserant E."/>
            <person name="Splivallo R."/>
            <person name="Hainaut M."/>
            <person name="Henrissat B."/>
            <person name="Ohm R."/>
            <person name="Kuo A."/>
            <person name="Yan J."/>
            <person name="Lipzen A."/>
            <person name="Nolan M."/>
            <person name="Labutti K."/>
            <person name="Barry K."/>
            <person name="Goldstein A."/>
            <person name="Labbe J."/>
            <person name="Schadt C."/>
            <person name="Tuskan G."/>
            <person name="Grigoriev I."/>
            <person name="Martin F."/>
            <person name="Vilgalys R."/>
            <person name="Bonito G."/>
        </authorList>
    </citation>
    <scope>NUCLEOTIDE SEQUENCE [LARGE SCALE GENOMIC DNA]</scope>
    <source>
        <strain evidence="5 6">AG-77</strain>
    </source>
</reference>
<dbReference type="STRING" id="1314771.A0A197KE86"/>
<evidence type="ECO:0000313" key="5">
    <source>
        <dbReference type="EMBL" id="OAQ36027.1"/>
    </source>
</evidence>
<organism evidence="5 6">
    <name type="scientific">Linnemannia elongata AG-77</name>
    <dbReference type="NCBI Taxonomy" id="1314771"/>
    <lineage>
        <taxon>Eukaryota</taxon>
        <taxon>Fungi</taxon>
        <taxon>Fungi incertae sedis</taxon>
        <taxon>Mucoromycota</taxon>
        <taxon>Mortierellomycotina</taxon>
        <taxon>Mortierellomycetes</taxon>
        <taxon>Mortierellales</taxon>
        <taxon>Mortierellaceae</taxon>
        <taxon>Linnemannia</taxon>
    </lineage>
</organism>
<dbReference type="PROSITE" id="PS50088">
    <property type="entry name" value="ANK_REPEAT"/>
    <property type="match status" value="2"/>
</dbReference>
<keyword evidence="6" id="KW-1185">Reference proteome</keyword>
<feature type="compositionally biased region" description="Acidic residues" evidence="4">
    <location>
        <begin position="152"/>
        <end position="165"/>
    </location>
</feature>
<dbReference type="EMBL" id="KV442012">
    <property type="protein sequence ID" value="OAQ36027.1"/>
    <property type="molecule type" value="Genomic_DNA"/>
</dbReference>
<dbReference type="InterPro" id="IPR002110">
    <property type="entry name" value="Ankyrin_rpt"/>
</dbReference>
<dbReference type="Pfam" id="PF00023">
    <property type="entry name" value="Ank"/>
    <property type="match status" value="1"/>
</dbReference>
<feature type="region of interest" description="Disordered" evidence="4">
    <location>
        <begin position="144"/>
        <end position="165"/>
    </location>
</feature>
<dbReference type="InterPro" id="IPR050776">
    <property type="entry name" value="Ank_Repeat/CDKN_Inhibitor"/>
</dbReference>
<sequence>MSDDEGASNNELLVAACKEDNLDLLETVLSADASSFDINHTDGLGNAALHYAARHGSTGCLEILLYYDGINVNVINRIEGETPLHKAAAYPDPEIALEMVQILINGGASTKVQNKMKQTPADKAPSDTHAEVKEFLENAALGAMVDSRDIPAEDSDSDGVASDDD</sequence>
<dbReference type="Gene3D" id="1.25.40.20">
    <property type="entry name" value="Ankyrin repeat-containing domain"/>
    <property type="match status" value="2"/>
</dbReference>
<evidence type="ECO:0000256" key="4">
    <source>
        <dbReference type="SAM" id="MobiDB-lite"/>
    </source>
</evidence>
<dbReference type="Pfam" id="PF13637">
    <property type="entry name" value="Ank_4"/>
    <property type="match status" value="1"/>
</dbReference>
<dbReference type="AlphaFoldDB" id="A0A197KE86"/>
<dbReference type="InterPro" id="IPR036770">
    <property type="entry name" value="Ankyrin_rpt-contain_sf"/>
</dbReference>